<dbReference type="VEuPathDB" id="FungiDB:H310_02223"/>
<feature type="compositionally biased region" description="Basic and acidic residues" evidence="1">
    <location>
        <begin position="146"/>
        <end position="156"/>
    </location>
</feature>
<feature type="compositionally biased region" description="Polar residues" evidence="1">
    <location>
        <begin position="524"/>
        <end position="534"/>
    </location>
</feature>
<gene>
    <name evidence="2" type="ORF">DYB32_005968</name>
</gene>
<dbReference type="Proteomes" id="UP000285060">
    <property type="component" value="Unassembled WGS sequence"/>
</dbReference>
<evidence type="ECO:0000313" key="2">
    <source>
        <dbReference type="EMBL" id="RHY28453.1"/>
    </source>
</evidence>
<feature type="compositionally biased region" description="Low complexity" evidence="1">
    <location>
        <begin position="173"/>
        <end position="187"/>
    </location>
</feature>
<comment type="caution">
    <text evidence="2">The sequence shown here is derived from an EMBL/GenBank/DDBJ whole genome shotgun (WGS) entry which is preliminary data.</text>
</comment>
<proteinExistence type="predicted"/>
<accession>A0A3R6VK68</accession>
<evidence type="ECO:0000313" key="3">
    <source>
        <dbReference type="Proteomes" id="UP000285060"/>
    </source>
</evidence>
<feature type="compositionally biased region" description="Low complexity" evidence="1">
    <location>
        <begin position="287"/>
        <end position="302"/>
    </location>
</feature>
<keyword evidence="3" id="KW-1185">Reference proteome</keyword>
<dbReference type="EMBL" id="QUSY01000580">
    <property type="protein sequence ID" value="RHY28453.1"/>
    <property type="molecule type" value="Genomic_DNA"/>
</dbReference>
<feature type="compositionally biased region" description="Acidic residues" evidence="1">
    <location>
        <begin position="256"/>
        <end position="271"/>
    </location>
</feature>
<name>A0A3R6VK68_9STRA</name>
<protein>
    <submittedName>
        <fullName evidence="2">Uncharacterized protein</fullName>
    </submittedName>
</protein>
<sequence>MFVDCETATCSKRHCGSLTGLVDGRHHAGMADDDPYNFEIQIPGNIKTPTTFRYHDGSDDDSEDNDGMSTPSPQKPSKRAKKPPAKPSTVLSTSNALDKAKSFLSKYSTKQAIPNDDDNSDTPTPKKTPASKNRPVEGSTDDFSDIESKHARHDESVGDISGLSGLDESTDIPAAAKAKPSSTPSSTQKDLPVDNPIVAGTAPAKTPSYPVHPAIDDSEGDPPVPPAKPQNTVHPPKTVVSDNFSLGAKKASPVVQEEDYSDIEDEVESWEEDSKPTVAALPPQPATPTVSTTTPKPVQTQSFNYSMDFSDDDKPASVVPAPQVSPPKPSTSNPESGDEYMDESFAESQSPTKSTGLVPPPVVASRPFTTAPPPAAMKKIVDDKYLDESFADERPPTKPNVLYEHNHAIIAHETSSEFDGDEANSPDDLLQAPTTASVADAVVAIPSQDTKPSTTSPSVPLAIQVVPQTYQLSLQEKAAPPHEMPSTAHEFTTINEAKNAMDPNSTSKCHRTEPSSPLPTPSTHANLGTQPSTTARRRVVIVREYEQTPRGQVEMKDASTQFTGNHVLIQADVKPHQPTAYDGSLRETQSARPGTPTFPDSPIPSPPLSSSLEPPPPPHPACDSRMPPTQPVPSFVDANMASVNTTLSTSMYRQQLQHIQAQIRRKRLESERVMREAMAYRYTSMDAAEKLSLWEALMEVDPLLSKEQAMKIEAMSKSA</sequence>
<feature type="compositionally biased region" description="Acidic residues" evidence="1">
    <location>
        <begin position="336"/>
        <end position="345"/>
    </location>
</feature>
<feature type="compositionally biased region" description="Polar residues" evidence="1">
    <location>
        <begin position="346"/>
        <end position="355"/>
    </location>
</feature>
<dbReference type="AlphaFoldDB" id="A0A3R6VK68"/>
<evidence type="ECO:0000256" key="1">
    <source>
        <dbReference type="SAM" id="MobiDB-lite"/>
    </source>
</evidence>
<feature type="region of interest" description="Disordered" evidence="1">
    <location>
        <begin position="577"/>
        <end position="634"/>
    </location>
</feature>
<reference evidence="2 3" key="1">
    <citation type="submission" date="2018-08" db="EMBL/GenBank/DDBJ databases">
        <title>Aphanomyces genome sequencing and annotation.</title>
        <authorList>
            <person name="Minardi D."/>
            <person name="Oidtmann B."/>
            <person name="Van Der Giezen M."/>
            <person name="Studholme D.J."/>
        </authorList>
    </citation>
    <scope>NUCLEOTIDE SEQUENCE [LARGE SCALE GENOMIC DNA]</scope>
    <source>
        <strain evidence="2 3">NJM0002</strain>
    </source>
</reference>
<feature type="region of interest" description="Disordered" evidence="1">
    <location>
        <begin position="43"/>
        <end position="375"/>
    </location>
</feature>
<feature type="region of interest" description="Disordered" evidence="1">
    <location>
        <begin position="502"/>
        <end position="536"/>
    </location>
</feature>
<feature type="compositionally biased region" description="Pro residues" evidence="1">
    <location>
        <begin position="599"/>
        <end position="620"/>
    </location>
</feature>
<organism evidence="2 3">
    <name type="scientific">Aphanomyces invadans</name>
    <dbReference type="NCBI Taxonomy" id="157072"/>
    <lineage>
        <taxon>Eukaryota</taxon>
        <taxon>Sar</taxon>
        <taxon>Stramenopiles</taxon>
        <taxon>Oomycota</taxon>
        <taxon>Saprolegniomycetes</taxon>
        <taxon>Saprolegniales</taxon>
        <taxon>Verrucalvaceae</taxon>
        <taxon>Aphanomyces</taxon>
    </lineage>
</organism>